<evidence type="ECO:0000256" key="4">
    <source>
        <dbReference type="ARBA" id="ARBA00022833"/>
    </source>
</evidence>
<dbReference type="Proteomes" id="UP001374803">
    <property type="component" value="Chromosome"/>
</dbReference>
<dbReference type="GO" id="GO:0008237">
    <property type="term" value="F:metallopeptidase activity"/>
    <property type="evidence" value="ECO:0007669"/>
    <property type="project" value="UniProtKB-KW"/>
</dbReference>
<evidence type="ECO:0000256" key="2">
    <source>
        <dbReference type="ARBA" id="ARBA00022723"/>
    </source>
</evidence>
<evidence type="ECO:0000259" key="5">
    <source>
        <dbReference type="SMART" id="SM00235"/>
    </source>
</evidence>
<dbReference type="EC" id="3.4.24.-" evidence="6"/>
<evidence type="ECO:0000256" key="1">
    <source>
        <dbReference type="ARBA" id="ARBA00022670"/>
    </source>
</evidence>
<feature type="domain" description="Peptidase metallopeptidase" evidence="5">
    <location>
        <begin position="31"/>
        <end position="216"/>
    </location>
</feature>
<dbReference type="InterPro" id="IPR001818">
    <property type="entry name" value="Pept_M10_metallopeptidase"/>
</dbReference>
<dbReference type="InterPro" id="IPR006026">
    <property type="entry name" value="Peptidase_Metallo"/>
</dbReference>
<dbReference type="PANTHER" id="PTHR10201">
    <property type="entry name" value="MATRIX METALLOPROTEINASE"/>
    <property type="match status" value="1"/>
</dbReference>
<proteinExistence type="predicted"/>
<reference evidence="6" key="1">
    <citation type="submission" date="2021-12" db="EMBL/GenBank/DDBJ databases">
        <title>Discovery of the Pendulisporaceae a myxobacterial family with distinct sporulation behavior and unique specialized metabolism.</title>
        <authorList>
            <person name="Garcia R."/>
            <person name="Popoff A."/>
            <person name="Bader C.D."/>
            <person name="Loehr J."/>
            <person name="Walesch S."/>
            <person name="Walt C."/>
            <person name="Boldt J."/>
            <person name="Bunk B."/>
            <person name="Haeckl F.J.F.P.J."/>
            <person name="Gunesch A.P."/>
            <person name="Birkelbach J."/>
            <person name="Nuebel U."/>
            <person name="Pietschmann T."/>
            <person name="Bach T."/>
            <person name="Mueller R."/>
        </authorList>
    </citation>
    <scope>NUCLEOTIDE SEQUENCE</scope>
    <source>
        <strain evidence="6">MSr11367</strain>
    </source>
</reference>
<keyword evidence="3 6" id="KW-0378">Hydrolase</keyword>
<dbReference type="SUPFAM" id="SSF55486">
    <property type="entry name" value="Metalloproteases ('zincins'), catalytic domain"/>
    <property type="match status" value="1"/>
</dbReference>
<organism evidence="6 7">
    <name type="scientific">Pendulispora rubella</name>
    <dbReference type="NCBI Taxonomy" id="2741070"/>
    <lineage>
        <taxon>Bacteria</taxon>
        <taxon>Pseudomonadati</taxon>
        <taxon>Myxococcota</taxon>
        <taxon>Myxococcia</taxon>
        <taxon>Myxococcales</taxon>
        <taxon>Sorangiineae</taxon>
        <taxon>Pendulisporaceae</taxon>
        <taxon>Pendulispora</taxon>
    </lineage>
</organism>
<evidence type="ECO:0000313" key="7">
    <source>
        <dbReference type="Proteomes" id="UP001374803"/>
    </source>
</evidence>
<protein>
    <submittedName>
        <fullName evidence="6">Matrixin family metalloprotease</fullName>
        <ecNumber evidence="6">3.4.24.-</ecNumber>
    </submittedName>
</protein>
<dbReference type="Gene3D" id="3.40.390.10">
    <property type="entry name" value="Collagenase (Catalytic Domain)"/>
    <property type="match status" value="1"/>
</dbReference>
<keyword evidence="2" id="KW-0479">Metal-binding</keyword>
<dbReference type="InterPro" id="IPR021190">
    <property type="entry name" value="Pept_M10A"/>
</dbReference>
<keyword evidence="4" id="KW-0862">Zinc</keyword>
<evidence type="ECO:0000256" key="3">
    <source>
        <dbReference type="ARBA" id="ARBA00022801"/>
    </source>
</evidence>
<keyword evidence="6" id="KW-0482">Metalloprotease</keyword>
<dbReference type="Pfam" id="PF00413">
    <property type="entry name" value="Peptidase_M10"/>
    <property type="match status" value="1"/>
</dbReference>
<evidence type="ECO:0000313" key="6">
    <source>
        <dbReference type="EMBL" id="WXB00721.1"/>
    </source>
</evidence>
<keyword evidence="1" id="KW-0645">Protease</keyword>
<dbReference type="PANTHER" id="PTHR10201:SF294">
    <property type="entry name" value="MATRIX METALLOPROTEINASE 16"/>
    <property type="match status" value="1"/>
</dbReference>
<dbReference type="PRINTS" id="PR00138">
    <property type="entry name" value="MATRIXIN"/>
</dbReference>
<keyword evidence="7" id="KW-1185">Reference proteome</keyword>
<accession>A0ABZ2KT42</accession>
<dbReference type="InterPro" id="IPR024079">
    <property type="entry name" value="MetalloPept_cat_dom_sf"/>
</dbReference>
<sequence>MTGREPGDPSSTNRCDGWNEQTRKACCPYGKPLFWKNACVGYSLQRASSRQISLNDAERVFAKAFQTWTSVSCGSGSSSRVSLDMRYLGPVECGEVRYNSEGPNQNVIVFRDSTWPHRDPTNTLALTTVRYDADSGEIFGSDMEINAAQPSPLSATDNLPPGALDLLSIATHEAGHFIGFAHSIDTEATMYASYRALTMRDLAPDDTTGICAVYPPDHTRPTADGTIPADTCDPTPRHGYVSTCEDTTSVEGGGGCAVAPANTWKNSSPGSSNEPWRWPSPFPVLLTASGLVLLRRLRGQLRPR</sequence>
<name>A0ABZ2KT42_9BACT</name>
<dbReference type="RefSeq" id="WP_394830322.1">
    <property type="nucleotide sequence ID" value="NZ_CP089983.1"/>
</dbReference>
<dbReference type="SMART" id="SM00235">
    <property type="entry name" value="ZnMc"/>
    <property type="match status" value="1"/>
</dbReference>
<dbReference type="EMBL" id="CP089983">
    <property type="protein sequence ID" value="WXB00721.1"/>
    <property type="molecule type" value="Genomic_DNA"/>
</dbReference>
<gene>
    <name evidence="6" type="ORF">LVJ94_27825</name>
</gene>